<dbReference type="InParanoid" id="A2EWS1"/>
<proteinExistence type="predicted"/>
<dbReference type="EMBL" id="DS113521">
    <property type="protein sequence ID" value="EAY02901.1"/>
    <property type="molecule type" value="Genomic_DNA"/>
</dbReference>
<evidence type="ECO:0000313" key="2">
    <source>
        <dbReference type="Proteomes" id="UP000001542"/>
    </source>
</evidence>
<dbReference type="RefSeq" id="XP_001315124.1">
    <property type="nucleotide sequence ID" value="XM_001315089.1"/>
</dbReference>
<reference evidence="1" key="1">
    <citation type="submission" date="2006-10" db="EMBL/GenBank/DDBJ databases">
        <authorList>
            <person name="Amadeo P."/>
            <person name="Zhao Q."/>
            <person name="Wortman J."/>
            <person name="Fraser-Liggett C."/>
            <person name="Carlton J."/>
        </authorList>
    </citation>
    <scope>NUCLEOTIDE SEQUENCE</scope>
    <source>
        <strain evidence="1">G3</strain>
    </source>
</reference>
<dbReference type="VEuPathDB" id="TrichDB:TVAGG3_0211560"/>
<evidence type="ECO:0000313" key="1">
    <source>
        <dbReference type="EMBL" id="EAY02901.1"/>
    </source>
</evidence>
<protein>
    <submittedName>
        <fullName evidence="1">Uncharacterized protein</fullName>
    </submittedName>
</protein>
<dbReference type="KEGG" id="tva:4760741"/>
<name>A2EWS1_TRIV3</name>
<sequence length="156" mass="18948">MFFVFSALSLCKLRKQIVPRQSRNWAIVREDLHLIEEEKNCPYGGHTADWCLRHRCDPSIFKLKPRKNWGIVREDLHLSEEEKNWVPYSERTWERPCFPAYGQEESNSWVHFREKYLKPTMFSALEKFAKHRKVEKNNDYLEELIRRTRRSSWACT</sequence>
<dbReference type="VEuPathDB" id="TrichDB:TVAG_169030"/>
<dbReference type="SMR" id="A2EWS1"/>
<reference evidence="1" key="2">
    <citation type="journal article" date="2007" name="Science">
        <title>Draft genome sequence of the sexually transmitted pathogen Trichomonas vaginalis.</title>
        <authorList>
            <person name="Carlton J.M."/>
            <person name="Hirt R.P."/>
            <person name="Silva J.C."/>
            <person name="Delcher A.L."/>
            <person name="Schatz M."/>
            <person name="Zhao Q."/>
            <person name="Wortman J.R."/>
            <person name="Bidwell S.L."/>
            <person name="Alsmark U.C.M."/>
            <person name="Besteiro S."/>
            <person name="Sicheritz-Ponten T."/>
            <person name="Noel C.J."/>
            <person name="Dacks J.B."/>
            <person name="Foster P.G."/>
            <person name="Simillion C."/>
            <person name="Van de Peer Y."/>
            <person name="Miranda-Saavedra D."/>
            <person name="Barton G.J."/>
            <person name="Westrop G.D."/>
            <person name="Mueller S."/>
            <person name="Dessi D."/>
            <person name="Fiori P.L."/>
            <person name="Ren Q."/>
            <person name="Paulsen I."/>
            <person name="Zhang H."/>
            <person name="Bastida-Corcuera F.D."/>
            <person name="Simoes-Barbosa A."/>
            <person name="Brown M.T."/>
            <person name="Hayes R.D."/>
            <person name="Mukherjee M."/>
            <person name="Okumura C.Y."/>
            <person name="Schneider R."/>
            <person name="Smith A.J."/>
            <person name="Vanacova S."/>
            <person name="Villalvazo M."/>
            <person name="Haas B.J."/>
            <person name="Pertea M."/>
            <person name="Feldblyum T.V."/>
            <person name="Utterback T.R."/>
            <person name="Shu C.L."/>
            <person name="Osoegawa K."/>
            <person name="de Jong P.J."/>
            <person name="Hrdy I."/>
            <person name="Horvathova L."/>
            <person name="Zubacova Z."/>
            <person name="Dolezal P."/>
            <person name="Malik S.B."/>
            <person name="Logsdon J.M. Jr."/>
            <person name="Henze K."/>
            <person name="Gupta A."/>
            <person name="Wang C.C."/>
            <person name="Dunne R.L."/>
            <person name="Upcroft J.A."/>
            <person name="Upcroft P."/>
            <person name="White O."/>
            <person name="Salzberg S.L."/>
            <person name="Tang P."/>
            <person name="Chiu C.-H."/>
            <person name="Lee Y.-S."/>
            <person name="Embley T.M."/>
            <person name="Coombs G.H."/>
            <person name="Mottram J.C."/>
            <person name="Tachezy J."/>
            <person name="Fraser-Liggett C.M."/>
            <person name="Johnson P.J."/>
        </authorList>
    </citation>
    <scope>NUCLEOTIDE SEQUENCE [LARGE SCALE GENOMIC DNA]</scope>
    <source>
        <strain evidence="1">G3</strain>
    </source>
</reference>
<dbReference type="Proteomes" id="UP000001542">
    <property type="component" value="Unassembled WGS sequence"/>
</dbReference>
<organism evidence="1 2">
    <name type="scientific">Trichomonas vaginalis (strain ATCC PRA-98 / G3)</name>
    <dbReference type="NCBI Taxonomy" id="412133"/>
    <lineage>
        <taxon>Eukaryota</taxon>
        <taxon>Metamonada</taxon>
        <taxon>Parabasalia</taxon>
        <taxon>Trichomonadida</taxon>
        <taxon>Trichomonadidae</taxon>
        <taxon>Trichomonas</taxon>
    </lineage>
</organism>
<keyword evidence="2" id="KW-1185">Reference proteome</keyword>
<gene>
    <name evidence="1" type="ORF">TVAG_169030</name>
</gene>
<dbReference type="AlphaFoldDB" id="A2EWS1"/>
<accession>A2EWS1</accession>